<dbReference type="EMBL" id="CM018049">
    <property type="protein sequence ID" value="KAA8519136.1"/>
    <property type="molecule type" value="Genomic_DNA"/>
</dbReference>
<dbReference type="PANTHER" id="PTHR32387">
    <property type="entry name" value="WU:FJ29H11"/>
    <property type="match status" value="1"/>
</dbReference>
<evidence type="ECO:0000313" key="1">
    <source>
        <dbReference type="EMBL" id="KAA8519136.1"/>
    </source>
</evidence>
<dbReference type="InterPro" id="IPR052957">
    <property type="entry name" value="Auxin_embryo_med"/>
</dbReference>
<dbReference type="AlphaFoldDB" id="A0A5J4ZN78"/>
<sequence>MFARSVDNSKTDMAMLQSILHEISQRQWSITMKVLCSSFDKDMYNHILNFLGIEYVDDEWYVKCIQSSNFVLGVSEDVYLELLLFLADKWWSHFKKTNFRNVLLLKYVGLDGDVSLCTINEVLQRNAKRLLLSFLLNDSLNSGRKLVITHAHCLYHWLSQKYLSGREVDQLCGFMPLVDNYGCVTKKRKGVLVPANGSKWVGLIGSNSWRDEGYVELGEDYLTAGNFAGVSTPAKQLIMFLRSHLEASDVPDLSPPNAVIPTMSAPLTKQNTFLLLDWIRNLKQKRSHMPGNFLNCIKEGRWLKISLNGSPGYRPPSQSFLPSSSWGHLLQNGSVLVDIPLIDQRFYGDEIIEYKEEPKTIGLMSEYGKGCQFIGKRLMSQAASSTLTRGNVLSIPNFIKFLREKLLSPEDFIHSIREGRWLWISHGYRSPVGSVLFDRE</sequence>
<name>A0A5J4ZN78_9ASTE</name>
<organism evidence="1 2">
    <name type="scientific">Nyssa sinensis</name>
    <dbReference type="NCBI Taxonomy" id="561372"/>
    <lineage>
        <taxon>Eukaryota</taxon>
        <taxon>Viridiplantae</taxon>
        <taxon>Streptophyta</taxon>
        <taxon>Embryophyta</taxon>
        <taxon>Tracheophyta</taxon>
        <taxon>Spermatophyta</taxon>
        <taxon>Magnoliopsida</taxon>
        <taxon>eudicotyledons</taxon>
        <taxon>Gunneridae</taxon>
        <taxon>Pentapetalae</taxon>
        <taxon>asterids</taxon>
        <taxon>Cornales</taxon>
        <taxon>Nyssaceae</taxon>
        <taxon>Nyssa</taxon>
    </lineage>
</organism>
<keyword evidence="2" id="KW-1185">Reference proteome</keyword>
<evidence type="ECO:0000313" key="2">
    <source>
        <dbReference type="Proteomes" id="UP000325577"/>
    </source>
</evidence>
<reference evidence="1 2" key="1">
    <citation type="submission" date="2019-09" db="EMBL/GenBank/DDBJ databases">
        <title>A chromosome-level genome assembly of the Chinese tupelo Nyssa sinensis.</title>
        <authorList>
            <person name="Yang X."/>
            <person name="Kang M."/>
            <person name="Yang Y."/>
            <person name="Xiong H."/>
            <person name="Wang M."/>
            <person name="Zhang Z."/>
            <person name="Wang Z."/>
            <person name="Wu H."/>
            <person name="Ma T."/>
            <person name="Liu J."/>
            <person name="Xi Z."/>
        </authorList>
    </citation>
    <scope>NUCLEOTIDE SEQUENCE [LARGE SCALE GENOMIC DNA]</scope>
    <source>
        <strain evidence="1">J267</strain>
        <tissue evidence="1">Leaf</tissue>
    </source>
</reference>
<dbReference type="OrthoDB" id="1262810at2759"/>
<dbReference type="Proteomes" id="UP000325577">
    <property type="component" value="Linkage Group LG6"/>
</dbReference>
<protein>
    <submittedName>
        <fullName evidence="1">Uncharacterized protein</fullName>
    </submittedName>
</protein>
<accession>A0A5J4ZN78</accession>
<gene>
    <name evidence="1" type="ORF">F0562_013391</name>
</gene>
<dbReference type="PANTHER" id="PTHR32387:SF3">
    <property type="entry name" value="ATP_DNA BINDING PROTEIN"/>
    <property type="match status" value="1"/>
</dbReference>
<proteinExistence type="predicted"/>